<dbReference type="EMBL" id="WTYY01000001">
    <property type="protein sequence ID" value="MXO87600.1"/>
    <property type="molecule type" value="Genomic_DNA"/>
</dbReference>
<keyword evidence="2" id="KW-1185">Reference proteome</keyword>
<dbReference type="OrthoDB" id="7277848at2"/>
<gene>
    <name evidence="1" type="ORF">GRI32_02490</name>
</gene>
<evidence type="ECO:0000313" key="2">
    <source>
        <dbReference type="Proteomes" id="UP000435243"/>
    </source>
</evidence>
<dbReference type="RefSeq" id="WP_160589521.1">
    <property type="nucleotide sequence ID" value="NZ_BAAAFP010000002.1"/>
</dbReference>
<evidence type="ECO:0000313" key="1">
    <source>
        <dbReference type="EMBL" id="MXO87600.1"/>
    </source>
</evidence>
<comment type="caution">
    <text evidence="1">The sequence shown here is derived from an EMBL/GenBank/DDBJ whole genome shotgun (WGS) entry which is preliminary data.</text>
</comment>
<sequence length="147" mass="16096">MGLGITLPYPITRISLAGAFALTGPERLLHEARDSATILLPLALPLRGGRRMIARGATPAAQPDRVLIAALRKAHAMLRTERGLPILGASPSSPYDRGILRLAFLAPDIQQAILDGRQPYHLNLEVLRNIALPLSWSRQREVLRFGQ</sequence>
<reference evidence="1 2" key="1">
    <citation type="submission" date="2019-12" db="EMBL/GenBank/DDBJ databases">
        <title>Genomic-based taxomic classification of the family Erythrobacteraceae.</title>
        <authorList>
            <person name="Xu L."/>
        </authorList>
    </citation>
    <scope>NUCLEOTIDE SEQUENCE [LARGE SCALE GENOMIC DNA]</scope>
    <source>
        <strain evidence="1 2">JCM 16339</strain>
    </source>
</reference>
<proteinExistence type="predicted"/>
<name>A0A844ZKQ8_9SPHN</name>
<dbReference type="AlphaFoldDB" id="A0A844ZKQ8"/>
<protein>
    <submittedName>
        <fullName evidence="1">Uncharacterized protein</fullName>
    </submittedName>
</protein>
<dbReference type="Proteomes" id="UP000435243">
    <property type="component" value="Unassembled WGS sequence"/>
</dbReference>
<organism evidence="1 2">
    <name type="scientific">Alteraurantiacibacter aestuarii</name>
    <dbReference type="NCBI Taxonomy" id="650004"/>
    <lineage>
        <taxon>Bacteria</taxon>
        <taxon>Pseudomonadati</taxon>
        <taxon>Pseudomonadota</taxon>
        <taxon>Alphaproteobacteria</taxon>
        <taxon>Sphingomonadales</taxon>
        <taxon>Erythrobacteraceae</taxon>
        <taxon>Alteraurantiacibacter</taxon>
    </lineage>
</organism>
<accession>A0A844ZKQ8</accession>